<keyword evidence="3" id="KW-1015">Disulfide bond</keyword>
<dbReference type="Pfam" id="PF01108">
    <property type="entry name" value="Tissue_fac"/>
    <property type="match status" value="1"/>
</dbReference>
<dbReference type="PANTHER" id="PTHR20859">
    <property type="entry name" value="INTERFERON/INTERLEUKIN RECEPTOR"/>
    <property type="match status" value="1"/>
</dbReference>
<evidence type="ECO:0000256" key="3">
    <source>
        <dbReference type="ARBA" id="ARBA00023157"/>
    </source>
</evidence>
<evidence type="ECO:0000256" key="6">
    <source>
        <dbReference type="SAM" id="Phobius"/>
    </source>
</evidence>
<evidence type="ECO:0000256" key="7">
    <source>
        <dbReference type="SAM" id="SignalP"/>
    </source>
</evidence>
<evidence type="ECO:0000313" key="9">
    <source>
        <dbReference type="EMBL" id="KAJ8275100.1"/>
    </source>
</evidence>
<dbReference type="Pfam" id="PF09294">
    <property type="entry name" value="Interfer-bind"/>
    <property type="match status" value="1"/>
</dbReference>
<evidence type="ECO:0000256" key="2">
    <source>
        <dbReference type="ARBA" id="ARBA00022729"/>
    </source>
</evidence>
<reference evidence="9" key="1">
    <citation type="journal article" date="2023" name="Science">
        <title>Genome structures resolve the early diversification of teleost fishes.</title>
        <authorList>
            <person name="Parey E."/>
            <person name="Louis A."/>
            <person name="Montfort J."/>
            <person name="Bouchez O."/>
            <person name="Roques C."/>
            <person name="Iampietro C."/>
            <person name="Lluch J."/>
            <person name="Castinel A."/>
            <person name="Donnadieu C."/>
            <person name="Desvignes T."/>
            <person name="Floi Bucao C."/>
            <person name="Jouanno E."/>
            <person name="Wen M."/>
            <person name="Mejri S."/>
            <person name="Dirks R."/>
            <person name="Jansen H."/>
            <person name="Henkel C."/>
            <person name="Chen W.J."/>
            <person name="Zahm M."/>
            <person name="Cabau C."/>
            <person name="Klopp C."/>
            <person name="Thompson A.W."/>
            <person name="Robinson-Rechavi M."/>
            <person name="Braasch I."/>
            <person name="Lecointre G."/>
            <person name="Bobe J."/>
            <person name="Postlethwait J.H."/>
            <person name="Berthelot C."/>
            <person name="Roest Crollius H."/>
            <person name="Guiguen Y."/>
        </authorList>
    </citation>
    <scope>NUCLEOTIDE SEQUENCE</scope>
    <source>
        <strain evidence="9">Concon-B</strain>
    </source>
</reference>
<protein>
    <recommendedName>
        <fullName evidence="8">Fibronectin type-III domain-containing protein</fullName>
    </recommendedName>
</protein>
<feature type="compositionally biased region" description="Acidic residues" evidence="5">
    <location>
        <begin position="471"/>
        <end position="483"/>
    </location>
</feature>
<keyword evidence="6" id="KW-1133">Transmembrane helix</keyword>
<feature type="chain" id="PRO_5040328553" description="Fibronectin type-III domain-containing protein" evidence="7">
    <location>
        <begin position="37"/>
        <end position="562"/>
    </location>
</feature>
<dbReference type="CDD" id="cd00063">
    <property type="entry name" value="FN3"/>
    <property type="match status" value="1"/>
</dbReference>
<dbReference type="AlphaFoldDB" id="A0A9Q1DMB1"/>
<comment type="caution">
    <text evidence="9">The sequence shown here is derived from an EMBL/GenBank/DDBJ whole genome shotgun (WGS) entry which is preliminary data.</text>
</comment>
<feature type="compositionally biased region" description="Acidic residues" evidence="5">
    <location>
        <begin position="379"/>
        <end position="400"/>
    </location>
</feature>
<feature type="domain" description="Fibronectin type-III" evidence="8">
    <location>
        <begin position="43"/>
        <end position="144"/>
    </location>
</feature>
<dbReference type="Gene3D" id="2.60.40.10">
    <property type="entry name" value="Immunoglobulins"/>
    <property type="match status" value="2"/>
</dbReference>
<evidence type="ECO:0000256" key="5">
    <source>
        <dbReference type="SAM" id="MobiDB-lite"/>
    </source>
</evidence>
<name>A0A9Q1DMB1_CONCO</name>
<accession>A0A9Q1DMB1</accession>
<dbReference type="InterPro" id="IPR013783">
    <property type="entry name" value="Ig-like_fold"/>
</dbReference>
<dbReference type="InterPro" id="IPR036116">
    <property type="entry name" value="FN3_sf"/>
</dbReference>
<evidence type="ECO:0000313" key="10">
    <source>
        <dbReference type="Proteomes" id="UP001152803"/>
    </source>
</evidence>
<keyword evidence="10" id="KW-1185">Reference proteome</keyword>
<evidence type="ECO:0000259" key="8">
    <source>
        <dbReference type="PROSITE" id="PS50853"/>
    </source>
</evidence>
<keyword evidence="6" id="KW-0812">Transmembrane</keyword>
<feature type="compositionally biased region" description="Basic and acidic residues" evidence="5">
    <location>
        <begin position="326"/>
        <end position="335"/>
    </location>
</feature>
<dbReference type="PROSITE" id="PS50853">
    <property type="entry name" value="FN3"/>
    <property type="match status" value="1"/>
</dbReference>
<keyword evidence="6" id="KW-0472">Membrane</keyword>
<proteinExistence type="inferred from homology"/>
<gene>
    <name evidence="9" type="ORF">COCON_G00097250</name>
</gene>
<dbReference type="EMBL" id="JAFJMO010000006">
    <property type="protein sequence ID" value="KAJ8275100.1"/>
    <property type="molecule type" value="Genomic_DNA"/>
</dbReference>
<dbReference type="GO" id="GO:0004896">
    <property type="term" value="F:cytokine receptor activity"/>
    <property type="evidence" value="ECO:0007669"/>
    <property type="project" value="TreeGrafter"/>
</dbReference>
<feature type="signal peptide" evidence="7">
    <location>
        <begin position="1"/>
        <end position="36"/>
    </location>
</feature>
<dbReference type="GO" id="GO:0005886">
    <property type="term" value="C:plasma membrane"/>
    <property type="evidence" value="ECO:0007669"/>
    <property type="project" value="TreeGrafter"/>
</dbReference>
<dbReference type="InterPro" id="IPR050650">
    <property type="entry name" value="Type-II_Cytokine-TF_Rcpt"/>
</dbReference>
<dbReference type="InterPro" id="IPR015373">
    <property type="entry name" value="Interferon/interleukin_rcp_dom"/>
</dbReference>
<dbReference type="PANTHER" id="PTHR20859:SF86">
    <property type="entry name" value="INTERLEUKIN-20 RECEPTOR SUBUNIT ALPHA"/>
    <property type="match status" value="1"/>
</dbReference>
<feature type="transmembrane region" description="Helical" evidence="6">
    <location>
        <begin position="258"/>
        <end position="284"/>
    </location>
</feature>
<dbReference type="Proteomes" id="UP001152803">
    <property type="component" value="Unassembled WGS sequence"/>
</dbReference>
<feature type="region of interest" description="Disordered" evidence="5">
    <location>
        <begin position="466"/>
        <end position="495"/>
    </location>
</feature>
<feature type="region of interest" description="Disordered" evidence="5">
    <location>
        <begin position="326"/>
        <end position="409"/>
    </location>
</feature>
<dbReference type="FunFam" id="2.60.40.10:FF:000348">
    <property type="entry name" value="Interleukin 20 receptor subunit alpha"/>
    <property type="match status" value="1"/>
</dbReference>
<dbReference type="SUPFAM" id="SSF49265">
    <property type="entry name" value="Fibronectin type III"/>
    <property type="match status" value="2"/>
</dbReference>
<dbReference type="OrthoDB" id="9909056at2759"/>
<keyword evidence="4" id="KW-0675">Receptor</keyword>
<organism evidence="9 10">
    <name type="scientific">Conger conger</name>
    <name type="common">Conger eel</name>
    <name type="synonym">Muraena conger</name>
    <dbReference type="NCBI Taxonomy" id="82655"/>
    <lineage>
        <taxon>Eukaryota</taxon>
        <taxon>Metazoa</taxon>
        <taxon>Chordata</taxon>
        <taxon>Craniata</taxon>
        <taxon>Vertebrata</taxon>
        <taxon>Euteleostomi</taxon>
        <taxon>Actinopterygii</taxon>
        <taxon>Neopterygii</taxon>
        <taxon>Teleostei</taxon>
        <taxon>Anguilliformes</taxon>
        <taxon>Congridae</taxon>
        <taxon>Conger</taxon>
    </lineage>
</organism>
<dbReference type="InterPro" id="IPR003961">
    <property type="entry name" value="FN3_dom"/>
</dbReference>
<keyword evidence="2 7" id="KW-0732">Signal</keyword>
<evidence type="ECO:0000256" key="1">
    <source>
        <dbReference type="ARBA" id="ARBA00005399"/>
    </source>
</evidence>
<comment type="similarity">
    <text evidence="1">Belongs to the type II cytokine receptor family.</text>
</comment>
<evidence type="ECO:0000256" key="4">
    <source>
        <dbReference type="ARBA" id="ARBA00023170"/>
    </source>
</evidence>
<sequence>MNGHVNEKYSARGTPVPKKTLLTVLCLLTLEATVVTHGSVVAAPQDIWFKSYNLKNVLEWRPGDGAGNKTRYRVQYAIYGDQEKNKERVMWRTKKQCKEVLQTFCDLSNETSDLEEEYYGRVKAVNTAGTSEWTTTSRFIPKRQTTFGPPIVKVTVNERKLIIKLKGPMRWKIGNRSKEYSLAKYYPQMMYNVSIHNSMTKKTIIFLLQNNSIEYGLLDYSTEFCVSAKVLFLSLVLQADGSHKHCITTAKDPFFDQILLVILGYVLPLALTIFFLTLIGCLVYRYIFGNKQKTPSNLWVQHQPDTKLLLTVNHFTISLPKTSCEKEQWEAEGPRKPLFPALKEADETKPPVSRIPGYATQTCAPPLLPQLESVGLDNYNEDDDENNEDDDDENNEDGSEADTWRSQSLDYGIVVKEEEEVEEEGWPEGHGGADAIISSQEEGIGTQPSEQLAWWMSYRRQFQDVRTSGLQEEDEEEEGEDADAGGSILVDWDPNTGRLQIPNLSMLEMEADQEERPECDQVVPTDILANVYVRQSSEDSTASEDALTKIENNWALQINMEK</sequence>